<dbReference type="Gene3D" id="1.10.10.10">
    <property type="entry name" value="Winged helix-like DNA-binding domain superfamily/Winged helix DNA-binding domain"/>
    <property type="match status" value="1"/>
</dbReference>
<dbReference type="PANTHER" id="PTHR43133">
    <property type="entry name" value="RNA POLYMERASE ECF-TYPE SIGMA FACTO"/>
    <property type="match status" value="1"/>
</dbReference>
<dbReference type="AlphaFoldDB" id="A0A387BS02"/>
<dbReference type="OrthoDB" id="9784984at2"/>
<evidence type="ECO:0000256" key="2">
    <source>
        <dbReference type="ARBA" id="ARBA00023015"/>
    </source>
</evidence>
<organism evidence="8 9">
    <name type="scientific">Lactococcus allomyrinae</name>
    <dbReference type="NCBI Taxonomy" id="2419773"/>
    <lineage>
        <taxon>Bacteria</taxon>
        <taxon>Bacillati</taxon>
        <taxon>Bacillota</taxon>
        <taxon>Bacilli</taxon>
        <taxon>Lactobacillales</taxon>
        <taxon>Streptococcaceae</taxon>
        <taxon>Lactococcus</taxon>
    </lineage>
</organism>
<reference evidence="8 9" key="1">
    <citation type="submission" date="2018-09" db="EMBL/GenBank/DDBJ databases">
        <title>Genome sequencing of strain 1JSPR-7.</title>
        <authorList>
            <person name="Heo J."/>
            <person name="Kim S.-J."/>
            <person name="Kwon S.-W."/>
        </authorList>
    </citation>
    <scope>NUCLEOTIDE SEQUENCE [LARGE SCALE GENOMIC DNA]</scope>
    <source>
        <strain evidence="8 9">1JSPR-7</strain>
    </source>
</reference>
<dbReference type="InterPro" id="IPR013249">
    <property type="entry name" value="RNA_pol_sigma70_r4_t2"/>
</dbReference>
<dbReference type="GO" id="GO:0006352">
    <property type="term" value="P:DNA-templated transcription initiation"/>
    <property type="evidence" value="ECO:0007669"/>
    <property type="project" value="InterPro"/>
</dbReference>
<gene>
    <name evidence="8" type="ORF">D7I46_09155</name>
</gene>
<dbReference type="GO" id="GO:0003677">
    <property type="term" value="F:DNA binding"/>
    <property type="evidence" value="ECO:0007669"/>
    <property type="project" value="UniProtKB-KW"/>
</dbReference>
<feature type="domain" description="RNA polymerase sigma-70 region 2" evidence="6">
    <location>
        <begin position="11"/>
        <end position="74"/>
    </location>
</feature>
<dbReference type="SUPFAM" id="SSF88946">
    <property type="entry name" value="Sigma2 domain of RNA polymerase sigma factors"/>
    <property type="match status" value="1"/>
</dbReference>
<protein>
    <submittedName>
        <fullName evidence="8">RNA polymerase sigma factor</fullName>
    </submittedName>
</protein>
<dbReference type="InterPro" id="IPR039425">
    <property type="entry name" value="RNA_pol_sigma-70-like"/>
</dbReference>
<keyword evidence="3" id="KW-0731">Sigma factor</keyword>
<keyword evidence="5" id="KW-0804">Transcription</keyword>
<feature type="domain" description="RNA polymerase sigma factor 70 region 4 type 2" evidence="7">
    <location>
        <begin position="99"/>
        <end position="149"/>
    </location>
</feature>
<comment type="similarity">
    <text evidence="1">Belongs to the sigma-70 factor family. ECF subfamily.</text>
</comment>
<dbReference type="Pfam" id="PF04542">
    <property type="entry name" value="Sigma70_r2"/>
    <property type="match status" value="1"/>
</dbReference>
<evidence type="ECO:0000256" key="3">
    <source>
        <dbReference type="ARBA" id="ARBA00023082"/>
    </source>
</evidence>
<proteinExistence type="inferred from homology"/>
<keyword evidence="4" id="KW-0238">DNA-binding</keyword>
<accession>A0A387BS02</accession>
<dbReference type="Pfam" id="PF08281">
    <property type="entry name" value="Sigma70_r4_2"/>
    <property type="match status" value="1"/>
</dbReference>
<evidence type="ECO:0000313" key="9">
    <source>
        <dbReference type="Proteomes" id="UP000269374"/>
    </source>
</evidence>
<dbReference type="NCBIfam" id="TIGR02937">
    <property type="entry name" value="sigma70-ECF"/>
    <property type="match status" value="1"/>
</dbReference>
<dbReference type="EMBL" id="CP032627">
    <property type="protein sequence ID" value="AYG01251.1"/>
    <property type="molecule type" value="Genomic_DNA"/>
</dbReference>
<dbReference type="RefSeq" id="WP_120772625.1">
    <property type="nucleotide sequence ID" value="NZ_CP032627.1"/>
</dbReference>
<dbReference type="GO" id="GO:0016987">
    <property type="term" value="F:sigma factor activity"/>
    <property type="evidence" value="ECO:0007669"/>
    <property type="project" value="UniProtKB-KW"/>
</dbReference>
<dbReference type="InterPro" id="IPR013324">
    <property type="entry name" value="RNA_pol_sigma_r3/r4-like"/>
</dbReference>
<dbReference type="PANTHER" id="PTHR43133:SF8">
    <property type="entry name" value="RNA POLYMERASE SIGMA FACTOR HI_1459-RELATED"/>
    <property type="match status" value="1"/>
</dbReference>
<dbReference type="SUPFAM" id="SSF88659">
    <property type="entry name" value="Sigma3 and sigma4 domains of RNA polymerase sigma factors"/>
    <property type="match status" value="1"/>
</dbReference>
<dbReference type="Proteomes" id="UP000269374">
    <property type="component" value="Chromosome"/>
</dbReference>
<dbReference type="InterPro" id="IPR013325">
    <property type="entry name" value="RNA_pol_sigma_r2"/>
</dbReference>
<dbReference type="Gene3D" id="1.10.1740.10">
    <property type="match status" value="1"/>
</dbReference>
<name>A0A387BS02_9LACT</name>
<keyword evidence="2" id="KW-0805">Transcription regulation</keyword>
<keyword evidence="9" id="KW-1185">Reference proteome</keyword>
<dbReference type="InterPro" id="IPR036388">
    <property type="entry name" value="WH-like_DNA-bd_sf"/>
</dbReference>
<evidence type="ECO:0000256" key="4">
    <source>
        <dbReference type="ARBA" id="ARBA00023125"/>
    </source>
</evidence>
<dbReference type="KEGG" id="lact:D7I46_09155"/>
<evidence type="ECO:0000259" key="6">
    <source>
        <dbReference type="Pfam" id="PF04542"/>
    </source>
</evidence>
<sequence length="163" mass="19526">MNLKKYETDINQYATEITKYLISRGSNYEDAQDTVQDTLVKMISLDIFIPPDKLRAWMYRVAIRKYINTYNRNKHYQTLIQQLSTEVMTSEFLLETSPLLTFLEQLPPYQKQLLTAYYYKNYSTKQLADMFDISLSKVKIDLYRARKKLKKILEKEGYDQWSL</sequence>
<evidence type="ECO:0000259" key="7">
    <source>
        <dbReference type="Pfam" id="PF08281"/>
    </source>
</evidence>
<evidence type="ECO:0000313" key="8">
    <source>
        <dbReference type="EMBL" id="AYG01251.1"/>
    </source>
</evidence>
<evidence type="ECO:0000256" key="5">
    <source>
        <dbReference type="ARBA" id="ARBA00023163"/>
    </source>
</evidence>
<evidence type="ECO:0000256" key="1">
    <source>
        <dbReference type="ARBA" id="ARBA00010641"/>
    </source>
</evidence>
<dbReference type="InterPro" id="IPR007627">
    <property type="entry name" value="RNA_pol_sigma70_r2"/>
</dbReference>
<dbReference type="InterPro" id="IPR014284">
    <property type="entry name" value="RNA_pol_sigma-70_dom"/>
</dbReference>